<dbReference type="GO" id="GO:0008202">
    <property type="term" value="P:steroid metabolic process"/>
    <property type="evidence" value="ECO:0007669"/>
    <property type="project" value="TreeGrafter"/>
</dbReference>
<gene>
    <name evidence="2" type="ORF">COS49_00130</name>
</gene>
<evidence type="ECO:0000313" key="2">
    <source>
        <dbReference type="EMBL" id="PIV10505.1"/>
    </source>
</evidence>
<dbReference type="PANTHER" id="PTHR10801:SF0">
    <property type="entry name" value="DELTA(24)-STEROL REDUCTASE"/>
    <property type="match status" value="1"/>
</dbReference>
<keyword evidence="1" id="KW-0560">Oxidoreductase</keyword>
<comment type="caution">
    <text evidence="2">The sequence shown here is derived from an EMBL/GenBank/DDBJ whole genome shotgun (WGS) entry which is preliminary data.</text>
</comment>
<dbReference type="PANTHER" id="PTHR10801">
    <property type="entry name" value="24-DEHYDROCHOLESTEROL REDUCTASE"/>
    <property type="match status" value="1"/>
</dbReference>
<accession>A0A2M7BVE8</accession>
<dbReference type="EMBL" id="PEUX01000002">
    <property type="protein sequence ID" value="PIV10505.1"/>
    <property type="molecule type" value="Genomic_DNA"/>
</dbReference>
<protein>
    <submittedName>
        <fullName evidence="2">Uncharacterized protein</fullName>
    </submittedName>
</protein>
<evidence type="ECO:0000256" key="1">
    <source>
        <dbReference type="ARBA" id="ARBA00023002"/>
    </source>
</evidence>
<organism evidence="2 3">
    <name type="scientific">Candidatus Portnoybacteria bacterium CG03_land_8_20_14_0_80_41_10</name>
    <dbReference type="NCBI Taxonomy" id="1974808"/>
    <lineage>
        <taxon>Bacteria</taxon>
        <taxon>Candidatus Portnoyibacteriota</taxon>
    </lineage>
</organism>
<proteinExistence type="predicted"/>
<name>A0A2M7BVE8_9BACT</name>
<evidence type="ECO:0000313" key="3">
    <source>
        <dbReference type="Proteomes" id="UP000229894"/>
    </source>
</evidence>
<dbReference type="GO" id="GO:0016020">
    <property type="term" value="C:membrane"/>
    <property type="evidence" value="ECO:0007669"/>
    <property type="project" value="TreeGrafter"/>
</dbReference>
<dbReference type="AlphaFoldDB" id="A0A2M7BVE8"/>
<sequence length="140" mass="16742">MLSSFIDDTLHKYPLWLCPLLPAKNDKLSPNCINSNLTMNVGIYKKFGHNYLHFLQANRDIEHKVRELRGRKVLYAHAYYTRDEFWEIYDHSWYNVLRDKYFANKVFPDIYDKVKVTEKYKPSVIVGLWNALRSKKIPIS</sequence>
<reference evidence="3" key="1">
    <citation type="submission" date="2017-09" db="EMBL/GenBank/DDBJ databases">
        <title>Depth-based differentiation of microbial function through sediment-hosted aquifers and enrichment of novel symbionts in the deep terrestrial subsurface.</title>
        <authorList>
            <person name="Probst A.J."/>
            <person name="Ladd B."/>
            <person name="Jarett J.K."/>
            <person name="Geller-Mcgrath D.E."/>
            <person name="Sieber C.M.K."/>
            <person name="Emerson J.B."/>
            <person name="Anantharaman K."/>
            <person name="Thomas B.C."/>
            <person name="Malmstrom R."/>
            <person name="Stieglmeier M."/>
            <person name="Klingl A."/>
            <person name="Woyke T."/>
            <person name="Ryan C.M."/>
            <person name="Banfield J.F."/>
        </authorList>
    </citation>
    <scope>NUCLEOTIDE SEQUENCE [LARGE SCALE GENOMIC DNA]</scope>
</reference>
<dbReference type="InterPro" id="IPR040165">
    <property type="entry name" value="Diminuto-like"/>
</dbReference>
<dbReference type="GO" id="GO:0000246">
    <property type="term" value="F:Delta24(24-1) sterol reductase activity"/>
    <property type="evidence" value="ECO:0007669"/>
    <property type="project" value="TreeGrafter"/>
</dbReference>
<dbReference type="Proteomes" id="UP000229894">
    <property type="component" value="Unassembled WGS sequence"/>
</dbReference>
<dbReference type="GO" id="GO:0005737">
    <property type="term" value="C:cytoplasm"/>
    <property type="evidence" value="ECO:0007669"/>
    <property type="project" value="TreeGrafter"/>
</dbReference>